<organism evidence="2 3">
    <name type="scientific">Symbiodinium microadriaticum</name>
    <name type="common">Dinoflagellate</name>
    <name type="synonym">Zooxanthella microadriatica</name>
    <dbReference type="NCBI Taxonomy" id="2951"/>
    <lineage>
        <taxon>Eukaryota</taxon>
        <taxon>Sar</taxon>
        <taxon>Alveolata</taxon>
        <taxon>Dinophyceae</taxon>
        <taxon>Suessiales</taxon>
        <taxon>Symbiodiniaceae</taxon>
        <taxon>Symbiodinium</taxon>
    </lineage>
</organism>
<keyword evidence="3" id="KW-1185">Reference proteome</keyword>
<dbReference type="Proteomes" id="UP000186817">
    <property type="component" value="Unassembled WGS sequence"/>
</dbReference>
<evidence type="ECO:0000256" key="1">
    <source>
        <dbReference type="SAM" id="MobiDB-lite"/>
    </source>
</evidence>
<reference evidence="2 3" key="1">
    <citation type="submission" date="2016-02" db="EMBL/GenBank/DDBJ databases">
        <title>Genome analysis of coral dinoflagellate symbionts highlights evolutionary adaptations to a symbiotic lifestyle.</title>
        <authorList>
            <person name="Aranda M."/>
            <person name="Li Y."/>
            <person name="Liew Y.J."/>
            <person name="Baumgarten S."/>
            <person name="Simakov O."/>
            <person name="Wilson M."/>
            <person name="Piel J."/>
            <person name="Ashoor H."/>
            <person name="Bougouffa S."/>
            <person name="Bajic V.B."/>
            <person name="Ryu T."/>
            <person name="Ravasi T."/>
            <person name="Bayer T."/>
            <person name="Micklem G."/>
            <person name="Kim H."/>
            <person name="Bhak J."/>
            <person name="Lajeunesse T.C."/>
            <person name="Voolstra C.R."/>
        </authorList>
    </citation>
    <scope>NUCLEOTIDE SEQUENCE [LARGE SCALE GENOMIC DNA]</scope>
    <source>
        <strain evidence="2 3">CCMP2467</strain>
    </source>
</reference>
<feature type="region of interest" description="Disordered" evidence="1">
    <location>
        <begin position="313"/>
        <end position="332"/>
    </location>
</feature>
<comment type="caution">
    <text evidence="2">The sequence shown here is derived from an EMBL/GenBank/DDBJ whole genome shotgun (WGS) entry which is preliminary data.</text>
</comment>
<dbReference type="AlphaFoldDB" id="A0A1Q9DZ31"/>
<feature type="region of interest" description="Disordered" evidence="1">
    <location>
        <begin position="171"/>
        <end position="214"/>
    </location>
</feature>
<accession>A0A1Q9DZ31</accession>
<feature type="compositionally biased region" description="Basic and acidic residues" evidence="1">
    <location>
        <begin position="261"/>
        <end position="284"/>
    </location>
</feature>
<proteinExistence type="predicted"/>
<feature type="region of interest" description="Disordered" evidence="1">
    <location>
        <begin position="261"/>
        <end position="305"/>
    </location>
</feature>
<evidence type="ECO:0000313" key="2">
    <source>
        <dbReference type="EMBL" id="OLQ00434.1"/>
    </source>
</evidence>
<sequence length="385" mass="42696">MKVHSALQSAQQMLHIIRVCKWGGCACKIPPAVHAKNLGNQRVNDLVEGPDAQDNLHFKDDEEEEAGDFFTRLLAKSVSDLPDPWNGGKTGRYAGAADGEPSEGWVRAPVEFWDAELGRYVPDFIDIPPAMDPLRSSLPKAQQEKLSMGLKAAPPAVASKPGFQIGEQQAGLNPEAPEFRPQRREPQKALRSKAQANHKAWDAFGRQEAPPNREARAVNLLSAGVRGERPMKPMPMKVRGSWELEGEIFPAFGKDAVLEAQERQDAKESWPLKHKEPLSPGKDEDSQDASSACLDDEDAAGDMPKSETTALWQNSEVHHGPMLRRGKRQATDSRVEKADALSLSFKVYDQHVEEQEPTMRFETSWLLWPLPQREGLMVSFTGLSA</sequence>
<name>A0A1Q9DZ31_SYMMI</name>
<evidence type="ECO:0000313" key="3">
    <source>
        <dbReference type="Proteomes" id="UP000186817"/>
    </source>
</evidence>
<gene>
    <name evidence="2" type="ORF">AK812_SmicGene16875</name>
</gene>
<dbReference type="EMBL" id="LSRX01000327">
    <property type="protein sequence ID" value="OLQ00434.1"/>
    <property type="molecule type" value="Genomic_DNA"/>
</dbReference>
<protein>
    <submittedName>
        <fullName evidence="2">Uncharacterized protein</fullName>
    </submittedName>
</protein>
<feature type="compositionally biased region" description="Basic and acidic residues" evidence="1">
    <location>
        <begin position="177"/>
        <end position="188"/>
    </location>
</feature>